<dbReference type="EMBL" id="KV427671">
    <property type="protein sequence ID" value="KZT01044.1"/>
    <property type="molecule type" value="Genomic_DNA"/>
</dbReference>
<protein>
    <submittedName>
        <fullName evidence="3">Uncharacterized protein</fullName>
    </submittedName>
</protein>
<dbReference type="RefSeq" id="XP_040758784.1">
    <property type="nucleotide sequence ID" value="XM_040910080.1"/>
</dbReference>
<accession>A0A165BH41</accession>
<dbReference type="OrthoDB" id="2755869at2759"/>
<feature type="region of interest" description="Disordered" evidence="1">
    <location>
        <begin position="1"/>
        <end position="37"/>
    </location>
</feature>
<evidence type="ECO:0000313" key="4">
    <source>
        <dbReference type="Proteomes" id="UP000076871"/>
    </source>
</evidence>
<keyword evidence="2" id="KW-1133">Transmembrane helix</keyword>
<evidence type="ECO:0000313" key="3">
    <source>
        <dbReference type="EMBL" id="KZT01044.1"/>
    </source>
</evidence>
<keyword evidence="2" id="KW-0812">Transmembrane</keyword>
<sequence>MALGPASPSSSTVSATAALTSSPTTTTSSSSSSSSGIFSTNGTPALILAFLAVGLFVGGMLAMFGLRRRMAGRGLRRWFAGGPSAGGLEPDAMDLPQIGGGRRGKKRKSLGKKPELWDVYVQTKGVEKGLWREIMPISSKQSPHVAHTFHEILASDSAIARAESPRRFTHFLRLPQHNVAPIAVPAHVPEGPLQVAVVITMPTPPYADSDTLDFTLGLASMPWKKEYAELVGGTIFPEQNIGQEP</sequence>
<dbReference type="InParanoid" id="A0A165BH41"/>
<dbReference type="GeneID" id="63827109"/>
<name>A0A165BH41_9APHY</name>
<gene>
    <name evidence="3" type="ORF">LAESUDRAFT_731630</name>
</gene>
<organism evidence="3 4">
    <name type="scientific">Laetiporus sulphureus 93-53</name>
    <dbReference type="NCBI Taxonomy" id="1314785"/>
    <lineage>
        <taxon>Eukaryota</taxon>
        <taxon>Fungi</taxon>
        <taxon>Dikarya</taxon>
        <taxon>Basidiomycota</taxon>
        <taxon>Agaricomycotina</taxon>
        <taxon>Agaricomycetes</taxon>
        <taxon>Polyporales</taxon>
        <taxon>Laetiporus</taxon>
    </lineage>
</organism>
<keyword evidence="2" id="KW-0472">Membrane</keyword>
<evidence type="ECO:0000256" key="2">
    <source>
        <dbReference type="SAM" id="Phobius"/>
    </source>
</evidence>
<feature type="transmembrane region" description="Helical" evidence="2">
    <location>
        <begin position="45"/>
        <end position="66"/>
    </location>
</feature>
<feature type="region of interest" description="Disordered" evidence="1">
    <location>
        <begin position="89"/>
        <end position="110"/>
    </location>
</feature>
<feature type="compositionally biased region" description="Low complexity" evidence="1">
    <location>
        <begin position="1"/>
        <end position="35"/>
    </location>
</feature>
<dbReference type="Proteomes" id="UP000076871">
    <property type="component" value="Unassembled WGS sequence"/>
</dbReference>
<dbReference type="AlphaFoldDB" id="A0A165BH41"/>
<keyword evidence="4" id="KW-1185">Reference proteome</keyword>
<reference evidence="3 4" key="1">
    <citation type="journal article" date="2016" name="Mol. Biol. Evol.">
        <title>Comparative Genomics of Early-Diverging Mushroom-Forming Fungi Provides Insights into the Origins of Lignocellulose Decay Capabilities.</title>
        <authorList>
            <person name="Nagy L.G."/>
            <person name="Riley R."/>
            <person name="Tritt A."/>
            <person name="Adam C."/>
            <person name="Daum C."/>
            <person name="Floudas D."/>
            <person name="Sun H."/>
            <person name="Yadav J.S."/>
            <person name="Pangilinan J."/>
            <person name="Larsson K.H."/>
            <person name="Matsuura K."/>
            <person name="Barry K."/>
            <person name="Labutti K."/>
            <person name="Kuo R."/>
            <person name="Ohm R.A."/>
            <person name="Bhattacharya S.S."/>
            <person name="Shirouzu T."/>
            <person name="Yoshinaga Y."/>
            <person name="Martin F.M."/>
            <person name="Grigoriev I.V."/>
            <person name="Hibbett D.S."/>
        </authorList>
    </citation>
    <scope>NUCLEOTIDE SEQUENCE [LARGE SCALE GENOMIC DNA]</scope>
    <source>
        <strain evidence="3 4">93-53</strain>
    </source>
</reference>
<proteinExistence type="predicted"/>
<evidence type="ECO:0000256" key="1">
    <source>
        <dbReference type="SAM" id="MobiDB-lite"/>
    </source>
</evidence>